<reference evidence="1 2" key="1">
    <citation type="submission" date="2009-07" db="EMBL/GenBank/DDBJ databases">
        <authorList>
            <person name="Madupu R."/>
            <person name="Sebastian Y."/>
            <person name="Durkin A.S."/>
            <person name="Torralba M."/>
            <person name="Methe B."/>
            <person name="Sutton G.G."/>
            <person name="Strausberg R.L."/>
            <person name="Nelson K.E."/>
        </authorList>
    </citation>
    <scope>NUCLEOTIDE SEQUENCE [LARGE SCALE GENOMIC DNA]</scope>
    <source>
        <strain evidence="1 2">ATCC 35580</strain>
    </source>
</reference>
<dbReference type="STRING" id="596324.TREVI0001_0408"/>
<protein>
    <submittedName>
        <fullName evidence="1">Uncharacterized protein</fullName>
    </submittedName>
</protein>
<dbReference type="AlphaFoldDB" id="C8PSY5"/>
<organism evidence="1 2">
    <name type="scientific">Treponema vincentii ATCC 35580</name>
    <dbReference type="NCBI Taxonomy" id="596324"/>
    <lineage>
        <taxon>Bacteria</taxon>
        <taxon>Pseudomonadati</taxon>
        <taxon>Spirochaetota</taxon>
        <taxon>Spirochaetia</taxon>
        <taxon>Spirochaetales</taxon>
        <taxon>Treponemataceae</taxon>
        <taxon>Treponema</taxon>
    </lineage>
</organism>
<evidence type="ECO:0000313" key="1">
    <source>
        <dbReference type="EMBL" id="EEV19479.1"/>
    </source>
</evidence>
<dbReference type="RefSeq" id="WP_006189719.1">
    <property type="nucleotide sequence ID" value="NZ_ACYH01000056.1"/>
</dbReference>
<sequence length="292" mass="33627">MQYDEAIIHTQDILCKWLALQDAGAATWNTISSVCARIIPTLPQMAQDYFRTYPEYKILIPLLRNGTIEVCRKQDRSALYYCLIRHPYDTLLQAADISKTFSPMDFLCRYPSIKTQVQCFPVSGIADSALRYSMKIPIYPEECNSYNYIPHNNTTKGAPIIGIYKVEPFVWSPAYLYDKHDAIRKIPSYHENPDALNIARLFVRLHQSATGLGAPLFTYNKRTHALTCRRYTELPIVLTRILLLLNPEQIEKRAFRLPNPGIPFTIEPPQEKQVIAALQRIFSDNTIKIEEK</sequence>
<dbReference type="EMBL" id="ACYH01000056">
    <property type="protein sequence ID" value="EEV19479.1"/>
    <property type="molecule type" value="Genomic_DNA"/>
</dbReference>
<comment type="caution">
    <text evidence="1">The sequence shown here is derived from an EMBL/GenBank/DDBJ whole genome shotgun (WGS) entry which is preliminary data.</text>
</comment>
<dbReference type="Proteomes" id="UP000004509">
    <property type="component" value="Unassembled WGS sequence"/>
</dbReference>
<evidence type="ECO:0000313" key="2">
    <source>
        <dbReference type="Proteomes" id="UP000004509"/>
    </source>
</evidence>
<name>C8PSY5_9SPIR</name>
<accession>C8PSY5</accession>
<gene>
    <name evidence="1" type="ORF">TREVI0001_0408</name>
</gene>
<proteinExistence type="predicted"/>